<dbReference type="CDD" id="cd04179">
    <property type="entry name" value="DPM_DPG-synthase_like"/>
    <property type="match status" value="1"/>
</dbReference>
<dbReference type="SUPFAM" id="SSF53448">
    <property type="entry name" value="Nucleotide-diphospho-sugar transferases"/>
    <property type="match status" value="1"/>
</dbReference>
<keyword evidence="2" id="KW-0808">Transferase</keyword>
<accession>A0A7G9YRS7</accession>
<dbReference type="GO" id="GO:0016757">
    <property type="term" value="F:glycosyltransferase activity"/>
    <property type="evidence" value="ECO:0007669"/>
    <property type="project" value="UniProtKB-KW"/>
</dbReference>
<dbReference type="AlphaFoldDB" id="A0A7G9YRS7"/>
<evidence type="ECO:0000313" key="2">
    <source>
        <dbReference type="EMBL" id="QNO50711.1"/>
    </source>
</evidence>
<gene>
    <name evidence="2" type="primary">aglJ</name>
    <name evidence="2" type="ORF">HLBKPKBF_00029</name>
</gene>
<keyword evidence="2" id="KW-0328">Glycosyltransferase</keyword>
<dbReference type="InterPro" id="IPR001173">
    <property type="entry name" value="Glyco_trans_2-like"/>
</dbReference>
<name>A0A7G9YRS7_9EURY</name>
<organism evidence="2">
    <name type="scientific">Candidatus Methanogaster sp. ANME-2c ERB4</name>
    <dbReference type="NCBI Taxonomy" id="2759911"/>
    <lineage>
        <taxon>Archaea</taxon>
        <taxon>Methanobacteriati</taxon>
        <taxon>Methanobacteriota</taxon>
        <taxon>Stenosarchaea group</taxon>
        <taxon>Methanomicrobia</taxon>
        <taxon>Methanosarcinales</taxon>
        <taxon>ANME-2 cluster</taxon>
        <taxon>Candidatus Methanogasteraceae</taxon>
        <taxon>Candidatus Methanogaster</taxon>
    </lineage>
</organism>
<reference evidence="2" key="1">
    <citation type="submission" date="2020-06" db="EMBL/GenBank/DDBJ databases">
        <title>Unique genomic features of the anaerobic methanotrophic archaea.</title>
        <authorList>
            <person name="Chadwick G.L."/>
            <person name="Skennerton C.T."/>
            <person name="Laso-Perez R."/>
            <person name="Leu A.O."/>
            <person name="Speth D.R."/>
            <person name="Yu H."/>
            <person name="Morgan-Lang C."/>
            <person name="Hatzenpichler R."/>
            <person name="Goudeau D."/>
            <person name="Malmstrom R."/>
            <person name="Brazelton W.J."/>
            <person name="Woyke T."/>
            <person name="Hallam S.J."/>
            <person name="Tyson G.W."/>
            <person name="Wegener G."/>
            <person name="Boetius A."/>
            <person name="Orphan V."/>
        </authorList>
    </citation>
    <scope>NUCLEOTIDE SEQUENCE</scope>
</reference>
<dbReference type="EC" id="2.4.1.-" evidence="2"/>
<dbReference type="Pfam" id="PF00535">
    <property type="entry name" value="Glycos_transf_2"/>
    <property type="match status" value="1"/>
</dbReference>
<dbReference type="EMBL" id="MT631448">
    <property type="protein sequence ID" value="QNO50711.1"/>
    <property type="molecule type" value="Genomic_DNA"/>
</dbReference>
<dbReference type="PANTHER" id="PTHR48090:SF7">
    <property type="entry name" value="RFBJ PROTEIN"/>
    <property type="match status" value="1"/>
</dbReference>
<dbReference type="InterPro" id="IPR050256">
    <property type="entry name" value="Glycosyltransferase_2"/>
</dbReference>
<protein>
    <submittedName>
        <fullName evidence="2">Glycosyltransferase AglJ</fullName>
        <ecNumber evidence="2">2.4.1.-</ecNumber>
    </submittedName>
</protein>
<dbReference type="InterPro" id="IPR029044">
    <property type="entry name" value="Nucleotide-diphossugar_trans"/>
</dbReference>
<dbReference type="Gene3D" id="3.90.550.10">
    <property type="entry name" value="Spore Coat Polysaccharide Biosynthesis Protein SpsA, Chain A"/>
    <property type="match status" value="1"/>
</dbReference>
<sequence length="216" mass="23986">MVTIILPARNEAESIGETIEHVRSVCSERIVVVDGHSTDGTADIAEQMGIDVIFDNKKGKGDALRVAFDYVDDDVLFLDADCTYPVERIPEFIDALKSYDVVIGERMEFTEGSLPRLFRVGDWLSRTFFSVLYGARLDNLSGLRGMTGDAISQMKLESDGFGIETEITAKAVRLNLRIKKISIAYRPRAGESKFGPIRDGFVVLKAIIRYRVVSVG</sequence>
<feature type="domain" description="Glycosyltransferase 2-like" evidence="1">
    <location>
        <begin position="3"/>
        <end position="116"/>
    </location>
</feature>
<evidence type="ECO:0000259" key="1">
    <source>
        <dbReference type="Pfam" id="PF00535"/>
    </source>
</evidence>
<proteinExistence type="predicted"/>
<dbReference type="PANTHER" id="PTHR48090">
    <property type="entry name" value="UNDECAPRENYL-PHOSPHATE 4-DEOXY-4-FORMAMIDO-L-ARABINOSE TRANSFERASE-RELATED"/>
    <property type="match status" value="1"/>
</dbReference>